<evidence type="ECO:0000256" key="1">
    <source>
        <dbReference type="ARBA" id="ARBA00004496"/>
    </source>
</evidence>
<keyword evidence="7 8" id="KW-0411">Iron-sulfur</keyword>
<feature type="modified residue" description="Cysteine persulfide" evidence="8">
    <location>
        <position position="395"/>
    </location>
</feature>
<comment type="similarity">
    <text evidence="8">Belongs to the HCP family.</text>
</comment>
<keyword evidence="10" id="KW-1185">Reference proteome</keyword>
<sequence>MFCFQCEETSKGRGCTHLGICGKHSTTAQLQDLLIYLLKGLAVVAQAAPARIRTDPSLGRFIAESLFMTVTNVNFDDARLTERIEETIARREALKAMLGFDAANDLDAAQWSGSPDQYLERGIAVGILAESDEDVRALRELLVYGLKGLAAYLDHAAILGFEQPEINAFMIEALAASLTESHPDVLLAWVLRCGAQGVVVMALLDSAHTSTFGNPELTRIRQQVGTHPGILISGHDLKDLAELLEQTQGTGIDVYTHGEMLPAHAYPAFKQYPHLVGHYGHAWWQQDKEFAAFNGAILMTTNCLIPIEESYRDRIFTTGQAGWPGVPHIADRPPGGSKDFSPVIARARTCSPPTPLEQGELITGFAHAQLLALAEQVLAAVQSGAVRRLIVMGGCDGRHKQRAYYTELAQRLPQDTLILTAGCAKYRFNGLELGEIAGIPRLLDAGQCNDAYSLAYVALKLKEVLGVADINDLPIAYDIAWYEQKAVIVLLALLALGVKHIRLGPTLPAFLSPKVVQLLAERFDLKPIRDPETDIQEMLAGA</sequence>
<feature type="binding site" evidence="8">
    <location>
        <position position="303"/>
    </location>
    <ligand>
        <name>hybrid [4Fe-2O-2S] cluster</name>
        <dbReference type="ChEBI" id="CHEBI:60519"/>
    </ligand>
</feature>
<dbReference type="NCBIfam" id="TIGR01703">
    <property type="entry name" value="hybrid_clust"/>
    <property type="match status" value="1"/>
</dbReference>
<dbReference type="GO" id="GO:0005737">
    <property type="term" value="C:cytoplasm"/>
    <property type="evidence" value="ECO:0007669"/>
    <property type="project" value="UniProtKB-SubCell"/>
</dbReference>
<comment type="catalytic activity">
    <reaction evidence="8">
        <text>A + NH4(+) + H2O = hydroxylamine + AH2 + H(+)</text>
        <dbReference type="Rhea" id="RHEA:22052"/>
        <dbReference type="ChEBI" id="CHEBI:13193"/>
        <dbReference type="ChEBI" id="CHEBI:15377"/>
        <dbReference type="ChEBI" id="CHEBI:15378"/>
        <dbReference type="ChEBI" id="CHEBI:15429"/>
        <dbReference type="ChEBI" id="CHEBI:17499"/>
        <dbReference type="ChEBI" id="CHEBI:28938"/>
        <dbReference type="EC" id="1.7.99.1"/>
    </reaction>
</comment>
<feature type="binding site" evidence="8">
    <location>
        <position position="235"/>
    </location>
    <ligand>
        <name>hybrid [4Fe-2O-2S] cluster</name>
        <dbReference type="ChEBI" id="CHEBI:60519"/>
    </ligand>
</feature>
<dbReference type="HAMAP" id="MF_00069">
    <property type="entry name" value="Hydroxylam_reduct"/>
    <property type="match status" value="1"/>
</dbReference>
<dbReference type="GO" id="GO:0004601">
    <property type="term" value="F:peroxidase activity"/>
    <property type="evidence" value="ECO:0007669"/>
    <property type="project" value="TreeGrafter"/>
</dbReference>
<keyword evidence="5 8" id="KW-0560">Oxidoreductase</keyword>
<name>A0A6G7VGY6_9GAMM</name>
<feature type="binding site" evidence="8">
    <location>
        <position position="423"/>
    </location>
    <ligand>
        <name>hybrid [4Fe-2O-2S] cluster</name>
        <dbReference type="ChEBI" id="CHEBI:60519"/>
    </ligand>
</feature>
<feature type="binding site" description="via persulfide group" evidence="8">
    <location>
        <position position="395"/>
    </location>
    <ligand>
        <name>hybrid [4Fe-2O-2S] cluster</name>
        <dbReference type="ChEBI" id="CHEBI:60519"/>
    </ligand>
</feature>
<dbReference type="InterPro" id="IPR011254">
    <property type="entry name" value="Prismane-like_sf"/>
</dbReference>
<dbReference type="GO" id="GO:0046872">
    <property type="term" value="F:metal ion binding"/>
    <property type="evidence" value="ECO:0007669"/>
    <property type="project" value="UniProtKB-KW"/>
</dbReference>
<dbReference type="NCBIfam" id="NF003658">
    <property type="entry name" value="PRK05290.1"/>
    <property type="match status" value="1"/>
</dbReference>
<keyword evidence="6 8" id="KW-0408">Iron</keyword>
<dbReference type="PIRSF" id="PIRSF000076">
    <property type="entry name" value="HCP"/>
    <property type="match status" value="1"/>
</dbReference>
<comment type="function">
    <text evidence="8">Catalyzes the reduction of hydroxylamine to form NH(3) and H(2)O.</text>
</comment>
<feature type="binding site" evidence="8">
    <location>
        <position position="6"/>
    </location>
    <ligand>
        <name>[2Fe-2S] cluster</name>
        <dbReference type="ChEBI" id="CHEBI:190135"/>
    </ligand>
</feature>
<dbReference type="Gene3D" id="1.20.1270.20">
    <property type="match status" value="2"/>
</dbReference>
<dbReference type="InterPro" id="IPR016100">
    <property type="entry name" value="Prismane_a-bundle"/>
</dbReference>
<comment type="cofactor">
    <cofactor evidence="8">
        <name>[2Fe-2S] cluster</name>
        <dbReference type="ChEBI" id="CHEBI:190135"/>
    </cofactor>
    <text evidence="8">Binds 1 [2Fe-2S] cluster.</text>
</comment>
<dbReference type="Pfam" id="PF03063">
    <property type="entry name" value="Prismane"/>
    <property type="match status" value="1"/>
</dbReference>
<protein>
    <recommendedName>
        <fullName evidence="8">Hydroxylamine reductase</fullName>
        <ecNumber evidence="8">1.7.99.1</ecNumber>
    </recommendedName>
    <alternativeName>
        <fullName evidence="8">Hybrid-cluster protein</fullName>
        <shortName evidence="8">HCP</shortName>
    </alternativeName>
    <alternativeName>
        <fullName evidence="8">Prismane protein</fullName>
    </alternativeName>
</protein>
<accession>A0A6G7VGY6</accession>
<dbReference type="EC" id="1.7.99.1" evidence="8"/>
<evidence type="ECO:0000313" key="9">
    <source>
        <dbReference type="EMBL" id="QIK39254.1"/>
    </source>
</evidence>
<feature type="binding site" evidence="8">
    <location>
        <position position="485"/>
    </location>
    <ligand>
        <name>hybrid [4Fe-2O-2S] cluster</name>
        <dbReference type="ChEBI" id="CHEBI:60519"/>
    </ligand>
</feature>
<keyword evidence="4 8" id="KW-0479">Metal-binding</keyword>
<dbReference type="InterPro" id="IPR010048">
    <property type="entry name" value="Hydroxylam_reduct"/>
</dbReference>
<dbReference type="Proteomes" id="UP000502699">
    <property type="component" value="Chromosome"/>
</dbReference>
<feature type="binding site" evidence="8">
    <location>
        <position position="3"/>
    </location>
    <ligand>
        <name>[2Fe-2S] cluster</name>
        <dbReference type="ChEBI" id="CHEBI:190135"/>
    </ligand>
</feature>
<evidence type="ECO:0000256" key="8">
    <source>
        <dbReference type="HAMAP-Rule" id="MF_00069"/>
    </source>
</evidence>
<dbReference type="FunFam" id="3.40.50.2030:FF:000001">
    <property type="entry name" value="Hydroxylamine reductase"/>
    <property type="match status" value="1"/>
</dbReference>
<dbReference type="GO" id="GO:0042542">
    <property type="term" value="P:response to hydrogen peroxide"/>
    <property type="evidence" value="ECO:0007669"/>
    <property type="project" value="TreeGrafter"/>
</dbReference>
<comment type="subcellular location">
    <subcellularLocation>
        <location evidence="1 8">Cytoplasm</location>
    </subcellularLocation>
</comment>
<dbReference type="AlphaFoldDB" id="A0A6G7VGY6"/>
<proteinExistence type="inferred from homology"/>
<keyword evidence="2 8" id="KW-0963">Cytoplasm</keyword>
<evidence type="ECO:0000256" key="2">
    <source>
        <dbReference type="ARBA" id="ARBA00022490"/>
    </source>
</evidence>
<dbReference type="SUPFAM" id="SSF56821">
    <property type="entry name" value="Prismane protein-like"/>
    <property type="match status" value="1"/>
</dbReference>
<feature type="binding site" evidence="8">
    <location>
        <position position="483"/>
    </location>
    <ligand>
        <name>hybrid [4Fe-2O-2S] cluster</name>
        <dbReference type="ChEBI" id="CHEBI:60519"/>
    </ligand>
</feature>
<dbReference type="FunFam" id="3.40.50.2030:FF:000002">
    <property type="entry name" value="Hydroxylamine reductase"/>
    <property type="match status" value="1"/>
</dbReference>
<dbReference type="EMBL" id="CP048029">
    <property type="protein sequence ID" value="QIK39254.1"/>
    <property type="molecule type" value="Genomic_DNA"/>
</dbReference>
<feature type="binding site" evidence="8">
    <location>
        <position position="21"/>
    </location>
    <ligand>
        <name>[2Fe-2S] cluster</name>
        <dbReference type="ChEBI" id="CHEBI:190135"/>
    </ligand>
</feature>
<dbReference type="Gene3D" id="3.40.50.2030">
    <property type="match status" value="2"/>
</dbReference>
<dbReference type="PANTHER" id="PTHR30109:SF0">
    <property type="entry name" value="HYDROXYLAMINE REDUCTASE"/>
    <property type="match status" value="1"/>
</dbReference>
<evidence type="ECO:0000256" key="4">
    <source>
        <dbReference type="ARBA" id="ARBA00022723"/>
    </source>
</evidence>
<evidence type="ECO:0000256" key="3">
    <source>
        <dbReference type="ARBA" id="ARBA00022714"/>
    </source>
</evidence>
<evidence type="ECO:0000256" key="5">
    <source>
        <dbReference type="ARBA" id="ARBA00023002"/>
    </source>
</evidence>
<dbReference type="GO" id="GO:0050418">
    <property type="term" value="F:hydroxylamine reductase activity"/>
    <property type="evidence" value="ECO:0007669"/>
    <property type="project" value="UniProtKB-UniRule"/>
</dbReference>
<dbReference type="PANTHER" id="PTHR30109">
    <property type="entry name" value="HYDROXYLAMINE REDUCTASE"/>
    <property type="match status" value="1"/>
</dbReference>
<evidence type="ECO:0000313" key="10">
    <source>
        <dbReference type="Proteomes" id="UP000502699"/>
    </source>
</evidence>
<gene>
    <name evidence="8 9" type="primary">hcp</name>
    <name evidence="9" type="synonym">priS</name>
    <name evidence="9" type="ORF">GWK36_13260</name>
</gene>
<evidence type="ECO:0000256" key="6">
    <source>
        <dbReference type="ARBA" id="ARBA00023004"/>
    </source>
</evidence>
<dbReference type="GO" id="GO:0051537">
    <property type="term" value="F:2 iron, 2 sulfur cluster binding"/>
    <property type="evidence" value="ECO:0007669"/>
    <property type="project" value="UniProtKB-KW"/>
</dbReference>
<evidence type="ECO:0000256" key="7">
    <source>
        <dbReference type="ARBA" id="ARBA00023014"/>
    </source>
</evidence>
<comment type="cofactor">
    <cofactor evidence="8">
        <name>hybrid [4Fe-2O-2S] cluster</name>
        <dbReference type="ChEBI" id="CHEBI:60519"/>
    </cofactor>
    <text evidence="8">Binds 1 hybrid [4Fe-2O-2S] cluster.</text>
</comment>
<feature type="binding site" evidence="8">
    <location>
        <position position="259"/>
    </location>
    <ligand>
        <name>hybrid [4Fe-2O-2S] cluster</name>
        <dbReference type="ChEBI" id="CHEBI:60519"/>
    </ligand>
</feature>
<dbReference type="KEGG" id="cjap:GWK36_13260"/>
<feature type="binding site" evidence="8">
    <location>
        <position position="448"/>
    </location>
    <ligand>
        <name>hybrid [4Fe-2O-2S] cluster</name>
        <dbReference type="ChEBI" id="CHEBI:60519"/>
    </ligand>
</feature>
<reference evidence="10" key="1">
    <citation type="submission" date="2020-01" db="EMBL/GenBank/DDBJ databases">
        <title>Caldichromatium gen. nov., sp. nov., a thermophilic purple sulfur bacterium member of the family Chromatiaceae isolated from Nakabusa hot spring, Japan.</title>
        <authorList>
            <person name="Saini M.K."/>
            <person name="Hanada S."/>
            <person name="Tank M."/>
        </authorList>
    </citation>
    <scope>NUCLEOTIDE SEQUENCE [LARGE SCALE GENOMIC DNA]</scope>
    <source>
        <strain evidence="10">No.7</strain>
    </source>
</reference>
<feature type="binding site" evidence="8">
    <location>
        <position position="15"/>
    </location>
    <ligand>
        <name>[2Fe-2S] cluster</name>
        <dbReference type="ChEBI" id="CHEBI:190135"/>
    </ligand>
</feature>
<organism evidence="9 10">
    <name type="scientific">Caldichromatium japonicum</name>
    <dbReference type="NCBI Taxonomy" id="2699430"/>
    <lineage>
        <taxon>Bacteria</taxon>
        <taxon>Pseudomonadati</taxon>
        <taxon>Pseudomonadota</taxon>
        <taxon>Gammaproteobacteria</taxon>
        <taxon>Chromatiales</taxon>
        <taxon>Chromatiaceae</taxon>
        <taxon>Caldichromatium</taxon>
    </lineage>
</organism>
<keyword evidence="3 8" id="KW-0001">2Fe-2S</keyword>
<dbReference type="InterPro" id="IPR004137">
    <property type="entry name" value="HCP/CODH"/>
</dbReference>
<dbReference type="InterPro" id="IPR016099">
    <property type="entry name" value="Prismane-like_a/b-sand"/>
</dbReference>